<accession>A0A1L8CR77</accession>
<keyword evidence="3" id="KW-1185">Reference proteome</keyword>
<evidence type="ECO:0000313" key="2">
    <source>
        <dbReference type="EMBL" id="GAV21435.1"/>
    </source>
</evidence>
<dbReference type="InterPro" id="IPR010982">
    <property type="entry name" value="Lambda_DNA-bd_dom_sf"/>
</dbReference>
<dbReference type="CDD" id="cd00093">
    <property type="entry name" value="HTH_XRE"/>
    <property type="match status" value="1"/>
</dbReference>
<dbReference type="AlphaFoldDB" id="A0A1L8CR77"/>
<reference evidence="2 3" key="1">
    <citation type="journal article" date="2017" name="Arch. Microbiol.">
        <title>Mariprofundus micogutta sp. nov., a novel iron-oxidizing zetaproteobacterium isolated from a deep-sea hydrothermal field at the Bayonnaise knoll of the Izu-Ogasawara arc, and a description of Mariprofundales ord. nov. and Zetaproteobacteria classis nov.</title>
        <authorList>
            <person name="Makita H."/>
            <person name="Tanaka E."/>
            <person name="Mitsunobu S."/>
            <person name="Miyazaki M."/>
            <person name="Nunoura T."/>
            <person name="Uematsu K."/>
            <person name="Takaki Y."/>
            <person name="Nishi S."/>
            <person name="Shimamura S."/>
            <person name="Takai K."/>
        </authorList>
    </citation>
    <scope>NUCLEOTIDE SEQUENCE [LARGE SCALE GENOMIC DNA]</scope>
    <source>
        <strain evidence="2 3">ET2</strain>
    </source>
</reference>
<protein>
    <submittedName>
        <fullName evidence="2">Helix-turn-helix protein</fullName>
    </submittedName>
</protein>
<dbReference type="RefSeq" id="WP_072660727.1">
    <property type="nucleotide sequence ID" value="NZ_BDFD01000034.1"/>
</dbReference>
<dbReference type="InterPro" id="IPR001387">
    <property type="entry name" value="Cro/C1-type_HTH"/>
</dbReference>
<gene>
    <name evidence="2" type="ORF">MMIC_P2424</name>
</gene>
<feature type="domain" description="HTH cro/C1-type" evidence="1">
    <location>
        <begin position="17"/>
        <end position="71"/>
    </location>
</feature>
<comment type="caution">
    <text evidence="2">The sequence shown here is derived from an EMBL/GenBank/DDBJ whole genome shotgun (WGS) entry which is preliminary data.</text>
</comment>
<dbReference type="SMART" id="SM00530">
    <property type="entry name" value="HTH_XRE"/>
    <property type="match status" value="1"/>
</dbReference>
<dbReference type="GO" id="GO:0003677">
    <property type="term" value="F:DNA binding"/>
    <property type="evidence" value="ECO:0007669"/>
    <property type="project" value="InterPro"/>
</dbReference>
<dbReference type="SUPFAM" id="SSF47413">
    <property type="entry name" value="lambda repressor-like DNA-binding domains"/>
    <property type="match status" value="1"/>
</dbReference>
<dbReference type="OrthoDB" id="9803379at2"/>
<dbReference type="EMBL" id="BDFD01000034">
    <property type="protein sequence ID" value="GAV21435.1"/>
    <property type="molecule type" value="Genomic_DNA"/>
</dbReference>
<name>A0A1L8CR77_9PROT</name>
<dbReference type="PROSITE" id="PS50943">
    <property type="entry name" value="HTH_CROC1"/>
    <property type="match status" value="1"/>
</dbReference>
<dbReference type="Pfam" id="PF01381">
    <property type="entry name" value="HTH_3"/>
    <property type="match status" value="1"/>
</dbReference>
<organism evidence="2 3">
    <name type="scientific">Mariprofundus micogutta</name>
    <dbReference type="NCBI Taxonomy" id="1921010"/>
    <lineage>
        <taxon>Bacteria</taxon>
        <taxon>Pseudomonadati</taxon>
        <taxon>Pseudomonadota</taxon>
        <taxon>Candidatius Mariprofundia</taxon>
        <taxon>Mariprofundales</taxon>
        <taxon>Mariprofundaceae</taxon>
        <taxon>Mariprofundus</taxon>
    </lineage>
</organism>
<dbReference type="Gene3D" id="1.10.260.40">
    <property type="entry name" value="lambda repressor-like DNA-binding domains"/>
    <property type="match status" value="1"/>
</dbReference>
<evidence type="ECO:0000313" key="3">
    <source>
        <dbReference type="Proteomes" id="UP000231632"/>
    </source>
</evidence>
<sequence>MDREKWSARQLQLIEALKTMRINCGLTQVELAAQLNRPQSYISKYEKGERRLDLIELSEICKVCGTPLSDFVKVID</sequence>
<proteinExistence type="predicted"/>
<evidence type="ECO:0000259" key="1">
    <source>
        <dbReference type="PROSITE" id="PS50943"/>
    </source>
</evidence>
<dbReference type="Proteomes" id="UP000231632">
    <property type="component" value="Unassembled WGS sequence"/>
</dbReference>
<dbReference type="STRING" id="1921010.MMIC_P2424"/>